<dbReference type="AlphaFoldDB" id="A0A0H5Q5A4"/>
<evidence type="ECO:0000313" key="2">
    <source>
        <dbReference type="EMBL" id="CRY97058.1"/>
    </source>
</evidence>
<reference evidence="2" key="2">
    <citation type="submission" date="2015-07" db="EMBL/GenBank/DDBJ databases">
        <title>Plasmids, circular viruses and viroids from rat gut.</title>
        <authorList>
            <person name="Jorgensen T.J."/>
            <person name="Hansen M.A."/>
            <person name="Xu Z."/>
            <person name="Tabak M.A."/>
            <person name="Sorensen S.J."/>
            <person name="Hansen L.H."/>
        </authorList>
    </citation>
    <scope>NUCLEOTIDE SEQUENCE</scope>
    <source>
        <plasmid evidence="2">pRGFK1359</plasmid>
    </source>
</reference>
<sequence length="263" mass="27600">MDGEVILALPGNLQSRLLQGGNHGFAVRDPLCRHKGRQIGMDALPALAQPEALMGPLRRSVELCRPVWIVWTRPAVGPVQRVPERRIGPFPAGRRDVERFAGGQLHPGRDEVKLHPPAFGVLMPHPGDVVLLRVHARKGQTLEGVHGLLLLGFAGAILQSEGQDAVGIAPLALDAVDQVTGPVHVAPHHLGRRMAAPLAVVGGQIGRNLPSAAAASTGELNQHRRAARALSARRKAPGRSRSGASGAPQLAPDAGGSLHGRSG</sequence>
<proteinExistence type="predicted"/>
<protein>
    <submittedName>
        <fullName evidence="2">Uncharacterized protein</fullName>
    </submittedName>
</protein>
<organism evidence="2">
    <name type="scientific">uncultured prokaryote</name>
    <dbReference type="NCBI Taxonomy" id="198431"/>
    <lineage>
        <taxon>unclassified sequences</taxon>
        <taxon>environmental samples</taxon>
    </lineage>
</organism>
<evidence type="ECO:0000256" key="1">
    <source>
        <dbReference type="SAM" id="MobiDB-lite"/>
    </source>
</evidence>
<keyword evidence="2" id="KW-0614">Plasmid</keyword>
<geneLocation type="plasmid" evidence="2">
    <name>pRGFK1359</name>
</geneLocation>
<dbReference type="EMBL" id="LN853920">
    <property type="protein sequence ID" value="CRY97058.1"/>
    <property type="molecule type" value="Genomic_DNA"/>
</dbReference>
<name>A0A0H5Q5A4_9ZZZZ</name>
<feature type="compositionally biased region" description="Basic residues" evidence="1">
    <location>
        <begin position="223"/>
        <end position="238"/>
    </location>
</feature>
<reference evidence="2" key="1">
    <citation type="submission" date="2015-06" db="EMBL/GenBank/DDBJ databases">
        <authorList>
            <person name="Joergensen T."/>
        </authorList>
    </citation>
    <scope>NUCLEOTIDE SEQUENCE</scope>
    <source>
        <plasmid evidence="2">pRGFK1359</plasmid>
    </source>
</reference>
<feature type="region of interest" description="Disordered" evidence="1">
    <location>
        <begin position="213"/>
        <end position="263"/>
    </location>
</feature>
<accession>A0A0H5Q5A4</accession>